<keyword evidence="9" id="KW-0902">Two-component regulatory system</keyword>
<dbReference type="GO" id="GO:0016301">
    <property type="term" value="F:kinase activity"/>
    <property type="evidence" value="ECO:0007669"/>
    <property type="project" value="UniProtKB-KW"/>
</dbReference>
<dbReference type="InterPro" id="IPR004358">
    <property type="entry name" value="Sig_transdc_His_kin-like_C"/>
</dbReference>
<sequence>MKEEHKLKIFLSYLAQHKFTWSFFLLCVGLFLCVFSLYSLELEAVLYAAVLCLILGIILALLRFPGWYKLHRQLQIARNSIILMTNQLPQPGSLIEKDYQTLVHSLNRLYSQKITAEQMQKNNLIEYYTTWCHQIKTPIAAMSLLLQEEDTQKNRQLKSELFRIEQYVEMVLCYFRIDSPSSDFILKPCDLDTVIRMAVRKYAGQFVQKKLRLIYEPTHQSVLTDEKWLSFILEQLLSNAVKYTKEGSITIAVDQNQVLSVSDTGIGIAKEDLPRIFENSFTGYNGRTDRKSTGLGLYLCQQIARKLSHTLSVKSQIGCGTTFYLDLKTRPLKVE</sequence>
<name>A0ABT2TJ14_9FIRM</name>
<evidence type="ECO:0000256" key="10">
    <source>
        <dbReference type="ARBA" id="ARBA00023136"/>
    </source>
</evidence>
<dbReference type="PANTHER" id="PTHR45453">
    <property type="entry name" value="PHOSPHATE REGULON SENSOR PROTEIN PHOR"/>
    <property type="match status" value="1"/>
</dbReference>
<dbReference type="Gene3D" id="3.30.565.10">
    <property type="entry name" value="Histidine kinase-like ATPase, C-terminal domain"/>
    <property type="match status" value="1"/>
</dbReference>
<accession>A0ABT2TJ14</accession>
<reference evidence="13 14" key="1">
    <citation type="journal article" date="2021" name="ISME Commun">
        <title>Automated analysis of genomic sequences facilitates high-throughput and comprehensive description of bacteria.</title>
        <authorList>
            <person name="Hitch T.C.A."/>
        </authorList>
    </citation>
    <scope>NUCLEOTIDE SEQUENCE [LARGE SCALE GENOMIC DNA]</scope>
    <source>
        <strain evidence="13 14">Sanger_109</strain>
    </source>
</reference>
<dbReference type="SMART" id="SM00387">
    <property type="entry name" value="HATPase_c"/>
    <property type="match status" value="1"/>
</dbReference>
<evidence type="ECO:0000313" key="14">
    <source>
        <dbReference type="Proteomes" id="UP001652442"/>
    </source>
</evidence>
<gene>
    <name evidence="13" type="ORF">OCV88_07585</name>
</gene>
<dbReference type="PANTHER" id="PTHR45453:SF2">
    <property type="entry name" value="HISTIDINE KINASE"/>
    <property type="match status" value="1"/>
</dbReference>
<keyword evidence="14" id="KW-1185">Reference proteome</keyword>
<feature type="transmembrane region" description="Helical" evidence="11">
    <location>
        <begin position="21"/>
        <end position="38"/>
    </location>
</feature>
<keyword evidence="8 11" id="KW-1133">Transmembrane helix</keyword>
<evidence type="ECO:0000256" key="5">
    <source>
        <dbReference type="ARBA" id="ARBA00022679"/>
    </source>
</evidence>
<evidence type="ECO:0000256" key="8">
    <source>
        <dbReference type="ARBA" id="ARBA00022989"/>
    </source>
</evidence>
<keyword evidence="6 11" id="KW-0812">Transmembrane</keyword>
<feature type="transmembrane region" description="Helical" evidence="11">
    <location>
        <begin position="44"/>
        <end position="64"/>
    </location>
</feature>
<evidence type="ECO:0000256" key="3">
    <source>
        <dbReference type="ARBA" id="ARBA00012438"/>
    </source>
</evidence>
<dbReference type="InterPro" id="IPR036890">
    <property type="entry name" value="HATPase_C_sf"/>
</dbReference>
<evidence type="ECO:0000313" key="13">
    <source>
        <dbReference type="EMBL" id="MCU6762205.1"/>
    </source>
</evidence>
<evidence type="ECO:0000256" key="11">
    <source>
        <dbReference type="SAM" id="Phobius"/>
    </source>
</evidence>
<evidence type="ECO:0000256" key="1">
    <source>
        <dbReference type="ARBA" id="ARBA00000085"/>
    </source>
</evidence>
<proteinExistence type="predicted"/>
<keyword evidence="10 11" id="KW-0472">Membrane</keyword>
<dbReference type="Proteomes" id="UP001652442">
    <property type="component" value="Unassembled WGS sequence"/>
</dbReference>
<evidence type="ECO:0000256" key="9">
    <source>
        <dbReference type="ARBA" id="ARBA00023012"/>
    </source>
</evidence>
<organism evidence="13 14">
    <name type="scientific">Brotonthovivens ammoniilytica</name>
    <dbReference type="NCBI Taxonomy" id="2981725"/>
    <lineage>
        <taxon>Bacteria</taxon>
        <taxon>Bacillati</taxon>
        <taxon>Bacillota</taxon>
        <taxon>Clostridia</taxon>
        <taxon>Lachnospirales</taxon>
        <taxon>Lachnospiraceae</taxon>
        <taxon>Brotonthovivens</taxon>
    </lineage>
</organism>
<protein>
    <recommendedName>
        <fullName evidence="3">histidine kinase</fullName>
        <ecNumber evidence="3">2.7.13.3</ecNumber>
    </recommendedName>
</protein>
<evidence type="ECO:0000256" key="4">
    <source>
        <dbReference type="ARBA" id="ARBA00022475"/>
    </source>
</evidence>
<comment type="subcellular location">
    <subcellularLocation>
        <location evidence="2">Cell membrane</location>
        <topology evidence="2">Multi-pass membrane protein</topology>
    </subcellularLocation>
</comment>
<keyword evidence="4" id="KW-1003">Cell membrane</keyword>
<dbReference type="SUPFAM" id="SSF55874">
    <property type="entry name" value="ATPase domain of HSP90 chaperone/DNA topoisomerase II/histidine kinase"/>
    <property type="match status" value="1"/>
</dbReference>
<evidence type="ECO:0000256" key="2">
    <source>
        <dbReference type="ARBA" id="ARBA00004651"/>
    </source>
</evidence>
<dbReference type="InterPro" id="IPR003594">
    <property type="entry name" value="HATPase_dom"/>
</dbReference>
<dbReference type="InterPro" id="IPR005467">
    <property type="entry name" value="His_kinase_dom"/>
</dbReference>
<comment type="caution">
    <text evidence="13">The sequence shown here is derived from an EMBL/GenBank/DDBJ whole genome shotgun (WGS) entry which is preliminary data.</text>
</comment>
<dbReference type="PRINTS" id="PR00344">
    <property type="entry name" value="BCTRLSENSOR"/>
</dbReference>
<keyword evidence="5" id="KW-0808">Transferase</keyword>
<dbReference type="Pfam" id="PF02518">
    <property type="entry name" value="HATPase_c"/>
    <property type="match status" value="1"/>
</dbReference>
<evidence type="ECO:0000256" key="6">
    <source>
        <dbReference type="ARBA" id="ARBA00022692"/>
    </source>
</evidence>
<comment type="catalytic activity">
    <reaction evidence="1">
        <text>ATP + protein L-histidine = ADP + protein N-phospho-L-histidine.</text>
        <dbReference type="EC" id="2.7.13.3"/>
    </reaction>
</comment>
<dbReference type="InterPro" id="IPR050351">
    <property type="entry name" value="BphY/WalK/GraS-like"/>
</dbReference>
<dbReference type="RefSeq" id="WP_158424896.1">
    <property type="nucleotide sequence ID" value="NZ_JAOQJQ010000002.1"/>
</dbReference>
<dbReference type="EMBL" id="JAOQJQ010000002">
    <property type="protein sequence ID" value="MCU6762205.1"/>
    <property type="molecule type" value="Genomic_DNA"/>
</dbReference>
<dbReference type="EC" id="2.7.13.3" evidence="3"/>
<evidence type="ECO:0000259" key="12">
    <source>
        <dbReference type="PROSITE" id="PS50109"/>
    </source>
</evidence>
<dbReference type="PROSITE" id="PS50109">
    <property type="entry name" value="HIS_KIN"/>
    <property type="match status" value="1"/>
</dbReference>
<keyword evidence="7 13" id="KW-0418">Kinase</keyword>
<evidence type="ECO:0000256" key="7">
    <source>
        <dbReference type="ARBA" id="ARBA00022777"/>
    </source>
</evidence>
<feature type="domain" description="Histidine kinase" evidence="12">
    <location>
        <begin position="130"/>
        <end position="331"/>
    </location>
</feature>